<keyword evidence="1" id="KW-0812">Transmembrane</keyword>
<sequence length="131" mass="13994">MGERNIEWYDRPAAKRALLLLAAAAWAAISLPSAVDRALTERTPWTVGMATLGVVLAIVLVVSLWRRAEPVPTLPPAVDPARVPTADVDRAISSTASRVEAVSALRARHRGLGIAEASLLVNDRHPGAVDY</sequence>
<dbReference type="Proteomes" id="UP001520140">
    <property type="component" value="Unassembled WGS sequence"/>
</dbReference>
<organism evidence="2 3">
    <name type="scientific">Rhodococcoides kroppenstedtii</name>
    <dbReference type="NCBI Taxonomy" id="293050"/>
    <lineage>
        <taxon>Bacteria</taxon>
        <taxon>Bacillati</taxon>
        <taxon>Actinomycetota</taxon>
        <taxon>Actinomycetes</taxon>
        <taxon>Mycobacteriales</taxon>
        <taxon>Nocardiaceae</taxon>
        <taxon>Rhodococcoides</taxon>
    </lineage>
</organism>
<gene>
    <name evidence="2" type="ORF">HQ605_16950</name>
</gene>
<keyword evidence="1" id="KW-1133">Transmembrane helix</keyword>
<keyword evidence="1" id="KW-0472">Membrane</keyword>
<dbReference type="RefSeq" id="WP_068102691.1">
    <property type="nucleotide sequence ID" value="NZ_JABUKE010000021.1"/>
</dbReference>
<evidence type="ECO:0000256" key="1">
    <source>
        <dbReference type="SAM" id="Phobius"/>
    </source>
</evidence>
<reference evidence="2 3" key="1">
    <citation type="submission" date="2020-06" db="EMBL/GenBank/DDBJ databases">
        <title>Taxonomy, biology and ecology of Rhodococcus bacteria occurring in California pistachio and other woody hosts as revealed by genome sequence analyses.</title>
        <authorList>
            <person name="Gai Y."/>
            <person name="Riely B."/>
        </authorList>
    </citation>
    <scope>NUCLEOTIDE SEQUENCE [LARGE SCALE GENOMIC DNA]</scope>
    <source>
        <strain evidence="2 3">BP-284</strain>
    </source>
</reference>
<accession>A0ABS7NWX2</accession>
<keyword evidence="3" id="KW-1185">Reference proteome</keyword>
<proteinExistence type="predicted"/>
<evidence type="ECO:0000313" key="3">
    <source>
        <dbReference type="Proteomes" id="UP001520140"/>
    </source>
</evidence>
<evidence type="ECO:0000313" key="2">
    <source>
        <dbReference type="EMBL" id="MBY6322515.1"/>
    </source>
</evidence>
<dbReference type="EMBL" id="JABUKG010000021">
    <property type="protein sequence ID" value="MBY6322515.1"/>
    <property type="molecule type" value="Genomic_DNA"/>
</dbReference>
<protein>
    <submittedName>
        <fullName evidence="2">Uncharacterized protein</fullName>
    </submittedName>
</protein>
<comment type="caution">
    <text evidence="2">The sequence shown here is derived from an EMBL/GenBank/DDBJ whole genome shotgun (WGS) entry which is preliminary data.</text>
</comment>
<feature type="transmembrane region" description="Helical" evidence="1">
    <location>
        <begin position="47"/>
        <end position="65"/>
    </location>
</feature>
<name>A0ABS7NWX2_9NOCA</name>